<feature type="region of interest" description="Disordered" evidence="8">
    <location>
        <begin position="116"/>
        <end position="157"/>
    </location>
</feature>
<dbReference type="InterPro" id="IPR003594">
    <property type="entry name" value="HATPase_dom"/>
</dbReference>
<dbReference type="FunFam" id="3.30.565.10:FF:000010">
    <property type="entry name" value="Sensor histidine kinase RcsC"/>
    <property type="match status" value="1"/>
</dbReference>
<evidence type="ECO:0000256" key="5">
    <source>
        <dbReference type="ARBA" id="ARBA00022777"/>
    </source>
</evidence>
<organism evidence="10 11">
    <name type="scientific">Sorangium cellulosum</name>
    <name type="common">Polyangium cellulosum</name>
    <dbReference type="NCBI Taxonomy" id="56"/>
    <lineage>
        <taxon>Bacteria</taxon>
        <taxon>Pseudomonadati</taxon>
        <taxon>Myxococcota</taxon>
        <taxon>Polyangia</taxon>
        <taxon>Polyangiales</taxon>
        <taxon>Polyangiaceae</taxon>
        <taxon>Sorangium</taxon>
    </lineage>
</organism>
<dbReference type="SMART" id="SM00388">
    <property type="entry name" value="HisKA"/>
    <property type="match status" value="1"/>
</dbReference>
<dbReference type="EMBL" id="CP012672">
    <property type="protein sequence ID" value="AUX28575.1"/>
    <property type="molecule type" value="Genomic_DNA"/>
</dbReference>
<dbReference type="PANTHER" id="PTHR43711:SF1">
    <property type="entry name" value="HISTIDINE KINASE 1"/>
    <property type="match status" value="1"/>
</dbReference>
<dbReference type="AlphaFoldDB" id="A0A4P2QFG7"/>
<dbReference type="Pfam" id="PF00512">
    <property type="entry name" value="HisKA"/>
    <property type="match status" value="1"/>
</dbReference>
<dbReference type="Pfam" id="PF10114">
    <property type="entry name" value="PocR"/>
    <property type="match status" value="1"/>
</dbReference>
<keyword evidence="6" id="KW-0902">Two-component regulatory system</keyword>
<dbReference type="SUPFAM" id="SSF55874">
    <property type="entry name" value="ATPase domain of HSP90 chaperone/DNA topoisomerase II/histidine kinase"/>
    <property type="match status" value="1"/>
</dbReference>
<dbReference type="PANTHER" id="PTHR43711">
    <property type="entry name" value="TWO-COMPONENT HISTIDINE KINASE"/>
    <property type="match status" value="1"/>
</dbReference>
<evidence type="ECO:0000256" key="3">
    <source>
        <dbReference type="ARBA" id="ARBA00022553"/>
    </source>
</evidence>
<name>A0A4P2QFG7_SORCE</name>
<dbReference type="InterPro" id="IPR050736">
    <property type="entry name" value="Sensor_HK_Regulatory"/>
</dbReference>
<dbReference type="PROSITE" id="PS50109">
    <property type="entry name" value="HIS_KIN"/>
    <property type="match status" value="1"/>
</dbReference>
<dbReference type="SUPFAM" id="SSF47384">
    <property type="entry name" value="Homodimeric domain of signal transducing histidine kinase"/>
    <property type="match status" value="1"/>
</dbReference>
<evidence type="ECO:0000256" key="1">
    <source>
        <dbReference type="ARBA" id="ARBA00000085"/>
    </source>
</evidence>
<feature type="region of interest" description="Disordered" evidence="8">
    <location>
        <begin position="1"/>
        <end position="59"/>
    </location>
</feature>
<dbReference type="InterPro" id="IPR004358">
    <property type="entry name" value="Sig_transdc_His_kin-like_C"/>
</dbReference>
<dbReference type="CDD" id="cd00082">
    <property type="entry name" value="HisKA"/>
    <property type="match status" value="1"/>
</dbReference>
<feature type="domain" description="Histidine kinase" evidence="9">
    <location>
        <begin position="290"/>
        <end position="525"/>
    </location>
</feature>
<dbReference type="GO" id="GO:0000155">
    <property type="term" value="F:phosphorelay sensor kinase activity"/>
    <property type="evidence" value="ECO:0007669"/>
    <property type="project" value="InterPro"/>
</dbReference>
<keyword evidence="5 10" id="KW-0418">Kinase</keyword>
<evidence type="ECO:0000259" key="9">
    <source>
        <dbReference type="PROSITE" id="PS50109"/>
    </source>
</evidence>
<evidence type="ECO:0000313" key="11">
    <source>
        <dbReference type="Proteomes" id="UP000295497"/>
    </source>
</evidence>
<evidence type="ECO:0000256" key="4">
    <source>
        <dbReference type="ARBA" id="ARBA00022679"/>
    </source>
</evidence>
<reference evidence="10 11" key="1">
    <citation type="submission" date="2015-09" db="EMBL/GenBank/DDBJ databases">
        <title>Sorangium comparison.</title>
        <authorList>
            <person name="Zaburannyi N."/>
            <person name="Bunk B."/>
            <person name="Overmann J."/>
            <person name="Mueller R."/>
        </authorList>
    </citation>
    <scope>NUCLEOTIDE SEQUENCE [LARGE SCALE GENOMIC DNA]</scope>
    <source>
        <strain evidence="10 11">So ce836</strain>
    </source>
</reference>
<sequence>MRPDAHKGTPADFGLDDEDLLHVPSSAPMPSARVADAPSSSKRDGAASAPEPSTLPPPAAAPVVDLVGIGPLSLEDLVDRQALGEMATSFHELFGLPIRIQSIGGATLAEAGALAPPASLASPSGPAGDAQETQRTGAPPPDRAQRRGPAAGGELADPRFPGALYQVFPIEYDGRAIGRSILGPYLPEGLDAPPAAELAAAAQLGQARAAEGLPPLPRLRPERLGQIADHLRAVLDLILFSGHKSLLTSTMHVASIRESFRELSQKNAELEQAYERLKELDRLKSNFLATVSHELRTPLTSIMGYSEMLAEGIGGPLTGEQREFIDTIRSKSEQLLGLIMSLLDLSKLESGTLIVHRTEVAVGPVLVEAASTMAPAASKKGVELRIHAESDLPPVLGDSDRLRQVFVNLVENAVKFTEAGGEVQLVARAVSEDTDDLPGLVLVAPLQQAVEIRVVDTGIGIPAGERLKVFDPFYQIDQSSTREHGGTGLGLSIVKRLVEAHSGTVRIEPNEPRGTVFVVKLPTVAGSSSNSLVPPIFQ</sequence>
<dbReference type="InterPro" id="IPR003661">
    <property type="entry name" value="HisK_dim/P_dom"/>
</dbReference>
<keyword evidence="7" id="KW-0175">Coiled coil</keyword>
<dbReference type="FunFam" id="1.10.287.130:FF:000001">
    <property type="entry name" value="Two-component sensor histidine kinase"/>
    <property type="match status" value="1"/>
</dbReference>
<accession>A0A4P2QFG7</accession>
<dbReference type="SMART" id="SM00387">
    <property type="entry name" value="HATPase_c"/>
    <property type="match status" value="1"/>
</dbReference>
<keyword evidence="3" id="KW-0597">Phosphoprotein</keyword>
<proteinExistence type="predicted"/>
<comment type="catalytic activity">
    <reaction evidence="1">
        <text>ATP + protein L-histidine = ADP + protein N-phospho-L-histidine.</text>
        <dbReference type="EC" id="2.7.13.3"/>
    </reaction>
</comment>
<dbReference type="Gene3D" id="3.30.565.10">
    <property type="entry name" value="Histidine kinase-like ATPase, C-terminal domain"/>
    <property type="match status" value="1"/>
</dbReference>
<dbReference type="Gene3D" id="1.10.287.130">
    <property type="match status" value="1"/>
</dbReference>
<dbReference type="InterPro" id="IPR036890">
    <property type="entry name" value="HATPase_C_sf"/>
</dbReference>
<dbReference type="InterPro" id="IPR018771">
    <property type="entry name" value="PocR_dom"/>
</dbReference>
<dbReference type="InterPro" id="IPR005467">
    <property type="entry name" value="His_kinase_dom"/>
</dbReference>
<keyword evidence="4 10" id="KW-0808">Transferase</keyword>
<gene>
    <name evidence="10" type="primary">cpxA</name>
    <name evidence="10" type="ORF">SOCE836_006480</name>
</gene>
<feature type="coiled-coil region" evidence="7">
    <location>
        <begin position="253"/>
        <end position="283"/>
    </location>
</feature>
<evidence type="ECO:0000256" key="6">
    <source>
        <dbReference type="ARBA" id="ARBA00023012"/>
    </source>
</evidence>
<dbReference type="CDD" id="cd16922">
    <property type="entry name" value="HATPase_EvgS-ArcB-TorS-like"/>
    <property type="match status" value="1"/>
</dbReference>
<dbReference type="Pfam" id="PF02518">
    <property type="entry name" value="HATPase_c"/>
    <property type="match status" value="1"/>
</dbReference>
<evidence type="ECO:0000313" key="10">
    <source>
        <dbReference type="EMBL" id="AUX28575.1"/>
    </source>
</evidence>
<dbReference type="Proteomes" id="UP000295497">
    <property type="component" value="Chromosome"/>
</dbReference>
<evidence type="ECO:0000256" key="2">
    <source>
        <dbReference type="ARBA" id="ARBA00012438"/>
    </source>
</evidence>
<dbReference type="EC" id="2.7.13.3" evidence="2"/>
<protein>
    <recommendedName>
        <fullName evidence="2">histidine kinase</fullName>
        <ecNumber evidence="2">2.7.13.3</ecNumber>
    </recommendedName>
</protein>
<evidence type="ECO:0000256" key="8">
    <source>
        <dbReference type="SAM" id="MobiDB-lite"/>
    </source>
</evidence>
<feature type="compositionally biased region" description="Low complexity" evidence="8">
    <location>
        <begin position="116"/>
        <end position="130"/>
    </location>
</feature>
<dbReference type="PRINTS" id="PR00344">
    <property type="entry name" value="BCTRLSENSOR"/>
</dbReference>
<evidence type="ECO:0000256" key="7">
    <source>
        <dbReference type="SAM" id="Coils"/>
    </source>
</evidence>
<dbReference type="InterPro" id="IPR036097">
    <property type="entry name" value="HisK_dim/P_sf"/>
</dbReference>
<dbReference type="RefSeq" id="WP_129572901.1">
    <property type="nucleotide sequence ID" value="NZ_CP012672.1"/>
</dbReference>